<dbReference type="AlphaFoldDB" id="A0ABD3WTH0"/>
<gene>
    <name evidence="1" type="ORF">ACJMK2_035013</name>
</gene>
<protein>
    <submittedName>
        <fullName evidence="1">Uncharacterized protein</fullName>
    </submittedName>
</protein>
<keyword evidence="2" id="KW-1185">Reference proteome</keyword>
<reference evidence="1 2" key="1">
    <citation type="submission" date="2024-11" db="EMBL/GenBank/DDBJ databases">
        <title>Chromosome-level genome assembly of the freshwater bivalve Anodonta woodiana.</title>
        <authorList>
            <person name="Chen X."/>
        </authorList>
    </citation>
    <scope>NUCLEOTIDE SEQUENCE [LARGE SCALE GENOMIC DNA]</scope>
    <source>
        <strain evidence="1">MN2024</strain>
        <tissue evidence="1">Gills</tissue>
    </source>
</reference>
<evidence type="ECO:0000313" key="1">
    <source>
        <dbReference type="EMBL" id="KAL3877281.1"/>
    </source>
</evidence>
<comment type="caution">
    <text evidence="1">The sequence shown here is derived from an EMBL/GenBank/DDBJ whole genome shotgun (WGS) entry which is preliminary data.</text>
</comment>
<sequence length="246" mass="28125">MYITPTPSSVLNKSFLTLGIRLAISTGAIHGLLLAPTSLGYQKNLVHRLVYIGKLRADIPDRNEVGNHYERLLKNLQNVFQTEPITGLLLVYLKHIVHVLEVSTDMVTEIMRDVVHNQVARDGFLEKAKILQWSIRMLDIQSARLESYESTEGAEKVVIDLLAQLLKLGNKLATTPKISLKNTMDTLHEKFPDLLPQQEILHYLLEENDSCMMSPKEYLDLYEKPFDVTLEEDLVWPVPTRLFPYS</sequence>
<dbReference type="PANTHER" id="PTHR34035">
    <property type="entry name" value="TESTIS-EXPRESSED PROTEIN 47"/>
    <property type="match status" value="1"/>
</dbReference>
<dbReference type="Pfam" id="PF24787">
    <property type="entry name" value="TEX47"/>
    <property type="match status" value="1"/>
</dbReference>
<name>A0ABD3WTH0_SINWO</name>
<dbReference type="PANTHER" id="PTHR34035:SF1">
    <property type="entry name" value="TESTIS-EXPRESSED PROTEIN 47"/>
    <property type="match status" value="1"/>
</dbReference>
<organism evidence="1 2">
    <name type="scientific">Sinanodonta woodiana</name>
    <name type="common">Chinese pond mussel</name>
    <name type="synonym">Anodonta woodiana</name>
    <dbReference type="NCBI Taxonomy" id="1069815"/>
    <lineage>
        <taxon>Eukaryota</taxon>
        <taxon>Metazoa</taxon>
        <taxon>Spiralia</taxon>
        <taxon>Lophotrochozoa</taxon>
        <taxon>Mollusca</taxon>
        <taxon>Bivalvia</taxon>
        <taxon>Autobranchia</taxon>
        <taxon>Heteroconchia</taxon>
        <taxon>Palaeoheterodonta</taxon>
        <taxon>Unionida</taxon>
        <taxon>Unionoidea</taxon>
        <taxon>Unionidae</taxon>
        <taxon>Unioninae</taxon>
        <taxon>Sinanodonta</taxon>
    </lineage>
</organism>
<dbReference type="Proteomes" id="UP001634394">
    <property type="component" value="Unassembled WGS sequence"/>
</dbReference>
<proteinExistence type="predicted"/>
<evidence type="ECO:0000313" key="2">
    <source>
        <dbReference type="Proteomes" id="UP001634394"/>
    </source>
</evidence>
<dbReference type="EMBL" id="JBJQND010000005">
    <property type="protein sequence ID" value="KAL3877281.1"/>
    <property type="molecule type" value="Genomic_DNA"/>
</dbReference>
<dbReference type="InterPro" id="IPR055308">
    <property type="entry name" value="TEX47-like"/>
</dbReference>
<accession>A0ABD3WTH0</accession>